<dbReference type="GO" id="GO:0043596">
    <property type="term" value="C:nuclear replication fork"/>
    <property type="evidence" value="ECO:0007669"/>
    <property type="project" value="TreeGrafter"/>
</dbReference>
<dbReference type="PANTHER" id="PTHR28547:SF1">
    <property type="entry name" value="PROTEIN MMS22-LIKE"/>
    <property type="match status" value="1"/>
</dbReference>
<sequence>METVDDDFMDSFTPPLLSDSLQMAMEVETEKSNPPCFSCIFDNQNGGRSFSAESYLASGSLKRVLLRLDPSPNDYEEDAIEMFGFQWVTETALVESCGLLFGLLRYDVSVFYDYSNSIIIPTYSKNETDFKFMIVKS</sequence>
<evidence type="ECO:0000313" key="3">
    <source>
        <dbReference type="Proteomes" id="UP000694428"/>
    </source>
</evidence>
<dbReference type="InterPro" id="IPR042320">
    <property type="entry name" value="MMS22-like"/>
</dbReference>
<name>A0A8C9G2E8_PAVCR</name>
<dbReference type="Pfam" id="PF14910">
    <property type="entry name" value="MMS22L_N"/>
    <property type="match status" value="1"/>
</dbReference>
<dbReference type="InterPro" id="IPR029425">
    <property type="entry name" value="MMS22L_N"/>
</dbReference>
<reference evidence="2" key="1">
    <citation type="submission" date="2025-05" db="UniProtKB">
        <authorList>
            <consortium name="Ensembl"/>
        </authorList>
    </citation>
    <scope>IDENTIFICATION</scope>
</reference>
<feature type="domain" description="Protein MMS22-like N-terminal" evidence="1">
    <location>
        <begin position="34"/>
        <end position="109"/>
    </location>
</feature>
<proteinExistence type="predicted"/>
<dbReference type="Ensembl" id="ENSPSTT00000022368.1">
    <property type="protein sequence ID" value="ENSPSTP00000021315.1"/>
    <property type="gene ID" value="ENSPSTG00000015536.1"/>
</dbReference>
<dbReference type="AlphaFoldDB" id="A0A8C9G2E8"/>
<dbReference type="GO" id="GO:0031297">
    <property type="term" value="P:replication fork processing"/>
    <property type="evidence" value="ECO:0007669"/>
    <property type="project" value="InterPro"/>
</dbReference>
<keyword evidence="3" id="KW-1185">Reference proteome</keyword>
<dbReference type="PANTHER" id="PTHR28547">
    <property type="entry name" value="PROTEIN MMS22-LIKE"/>
    <property type="match status" value="1"/>
</dbReference>
<dbReference type="GO" id="GO:0000724">
    <property type="term" value="P:double-strand break repair via homologous recombination"/>
    <property type="evidence" value="ECO:0007669"/>
    <property type="project" value="InterPro"/>
</dbReference>
<protein>
    <recommendedName>
        <fullName evidence="1">Protein MMS22-like N-terminal domain-containing protein</fullName>
    </recommendedName>
</protein>
<accession>A0A8C9G2E8</accession>
<organism evidence="2 3">
    <name type="scientific">Pavo cristatus</name>
    <name type="common">Indian peafowl</name>
    <name type="synonym">Blue peafowl</name>
    <dbReference type="NCBI Taxonomy" id="9049"/>
    <lineage>
        <taxon>Eukaryota</taxon>
        <taxon>Metazoa</taxon>
        <taxon>Chordata</taxon>
        <taxon>Craniata</taxon>
        <taxon>Vertebrata</taxon>
        <taxon>Euteleostomi</taxon>
        <taxon>Archelosauria</taxon>
        <taxon>Archosauria</taxon>
        <taxon>Dinosauria</taxon>
        <taxon>Saurischia</taxon>
        <taxon>Theropoda</taxon>
        <taxon>Coelurosauria</taxon>
        <taxon>Aves</taxon>
        <taxon>Neognathae</taxon>
        <taxon>Galloanserae</taxon>
        <taxon>Galliformes</taxon>
        <taxon>Phasianidae</taxon>
        <taxon>Phasianinae</taxon>
        <taxon>Pavo</taxon>
    </lineage>
</organism>
<dbReference type="Proteomes" id="UP000694428">
    <property type="component" value="Unplaced"/>
</dbReference>
<dbReference type="Ensembl" id="ENSPSTT00000022643.1">
    <property type="protein sequence ID" value="ENSPSTP00000021563.1"/>
    <property type="gene ID" value="ENSPSTG00000015743.1"/>
</dbReference>
<evidence type="ECO:0000259" key="1">
    <source>
        <dbReference type="Pfam" id="PF14910"/>
    </source>
</evidence>
<evidence type="ECO:0000313" key="2">
    <source>
        <dbReference type="Ensembl" id="ENSPSTP00000021315.1"/>
    </source>
</evidence>